<dbReference type="AlphaFoldDB" id="A0A2R4VTM4"/>
<dbReference type="Proteomes" id="UP000077405">
    <property type="component" value="Plasmid pYZ2"/>
</dbReference>
<dbReference type="GO" id="GO:0019068">
    <property type="term" value="P:virion assembly"/>
    <property type="evidence" value="ECO:0007669"/>
    <property type="project" value="InterPro"/>
</dbReference>
<protein>
    <submittedName>
        <fullName evidence="1">Phage portal protein</fullName>
    </submittedName>
</protein>
<dbReference type="InterPro" id="IPR006429">
    <property type="entry name" value="Phage_lambda_portal"/>
</dbReference>
<accession>A0A2R4VTM4</accession>
<evidence type="ECO:0000313" key="2">
    <source>
        <dbReference type="Proteomes" id="UP000077405"/>
    </source>
</evidence>
<dbReference type="OrthoDB" id="9770450at2"/>
<keyword evidence="2" id="KW-1185">Reference proteome</keyword>
<proteinExistence type="predicted"/>
<sequence>MMATAPVILDQHGRPIAQAQIRQAGFRRARAQAAMGAFLAGSGNAPELRDWTPAAGSPDADLDGDRQTIVARARDLERNDALVSGAVQSLKDSAIGFGLDFQSMPDYRALGIGRDQAQDAARRIESIWHEWSEDRDACDVTGQLPFGAMLRQSVQSDLVAGESLQLALWLPERQRRLGSRFATVMQTVEADRLSNPQDRIGDPRLRDGVEIDGYGAPVAYHIRSSHPGDLFMPWAMAAAEWQRVPLRGPGGRRVVIHSFDQKRPGQHRGVSVFAPVMTELKQRARFQRAELQAAVVNAVIAAVLETPADGQTLLDLFGDANSYMDMRNTQPSVQLGIGPGGAIPRLLPGESLKGYSSNRPSAGMDGFVTTVSRLIATGIGMTYETFMRDFSKTNYSSARASLLEGWRFVLFLRMHKTLTWCRPTLDLVLEEAVWRGYLDLPGFSESRARRQAWLRGVWRGPARGWVDPVKEITAAAMRVRLGISTLRDEALDQGRDLDDLLDQIALEQEALKARGLTLPEVNFMPTPDQPEPAAAGA</sequence>
<dbReference type="NCBIfam" id="TIGR01539">
    <property type="entry name" value="portal_lambda"/>
    <property type="match status" value="1"/>
</dbReference>
<dbReference type="Pfam" id="PF05136">
    <property type="entry name" value="Phage_portal_2"/>
    <property type="match status" value="1"/>
</dbReference>
<name>A0A2R4VTM4_9PROT</name>
<organism evidence="1 2">
    <name type="scientific">Azospirillum humicireducens</name>
    <dbReference type="NCBI Taxonomy" id="1226968"/>
    <lineage>
        <taxon>Bacteria</taxon>
        <taxon>Pseudomonadati</taxon>
        <taxon>Pseudomonadota</taxon>
        <taxon>Alphaproteobacteria</taxon>
        <taxon>Rhodospirillales</taxon>
        <taxon>Azospirillaceae</taxon>
        <taxon>Azospirillum</taxon>
    </lineage>
</organism>
<reference evidence="1 2" key="1">
    <citation type="submission" date="2018-04" db="EMBL/GenBank/DDBJ databases">
        <title>Complete genome sequence of the nitrogen-fixing bacterium Azospirillum humicireducens type strain SgZ-5.</title>
        <authorList>
            <person name="Yu Z."/>
        </authorList>
    </citation>
    <scope>NUCLEOTIDE SEQUENCE [LARGE SCALE GENOMIC DNA]</scope>
    <source>
        <strain evidence="1 2">SgZ-5</strain>
        <plasmid evidence="1 2">pYZ2</plasmid>
    </source>
</reference>
<keyword evidence="1" id="KW-0614">Plasmid</keyword>
<gene>
    <name evidence="1" type="ORF">A6A40_20975</name>
</gene>
<evidence type="ECO:0000313" key="1">
    <source>
        <dbReference type="EMBL" id="AWB07777.1"/>
    </source>
</evidence>
<dbReference type="GO" id="GO:0005198">
    <property type="term" value="F:structural molecule activity"/>
    <property type="evidence" value="ECO:0007669"/>
    <property type="project" value="InterPro"/>
</dbReference>
<dbReference type="KEGG" id="ahu:A6A40_20975"/>
<dbReference type="EMBL" id="CP028903">
    <property type="protein sequence ID" value="AWB07777.1"/>
    <property type="molecule type" value="Genomic_DNA"/>
</dbReference>
<geneLocation type="plasmid" evidence="1 2">
    <name>pYZ2</name>
</geneLocation>